<dbReference type="Gene3D" id="1.25.40.20">
    <property type="entry name" value="Ankyrin repeat-containing domain"/>
    <property type="match status" value="1"/>
</dbReference>
<dbReference type="PANTHER" id="PTHR47685:SF1">
    <property type="entry name" value="MAGNESIUM TRANSPORT PROTEIN CORA"/>
    <property type="match status" value="1"/>
</dbReference>
<keyword evidence="2 6" id="KW-0812">Transmembrane</keyword>
<dbReference type="GO" id="GO:0046873">
    <property type="term" value="F:metal ion transmembrane transporter activity"/>
    <property type="evidence" value="ECO:0007669"/>
    <property type="project" value="InterPro"/>
</dbReference>
<dbReference type="GO" id="GO:0016020">
    <property type="term" value="C:membrane"/>
    <property type="evidence" value="ECO:0007669"/>
    <property type="project" value="UniProtKB-SubCell"/>
</dbReference>
<evidence type="ECO:0000256" key="3">
    <source>
        <dbReference type="ARBA" id="ARBA00022989"/>
    </source>
</evidence>
<feature type="region of interest" description="Disordered" evidence="5">
    <location>
        <begin position="654"/>
        <end position="674"/>
    </location>
</feature>
<reference evidence="7" key="1">
    <citation type="submission" date="2023-06" db="EMBL/GenBank/DDBJ databases">
        <title>Genome-scale phylogeny and comparative genomics of the fungal order Sordariales.</title>
        <authorList>
            <consortium name="Lawrence Berkeley National Laboratory"/>
            <person name="Hensen N."/>
            <person name="Bonometti L."/>
            <person name="Westerberg I."/>
            <person name="Brannstrom I.O."/>
            <person name="Guillou S."/>
            <person name="Cros-Aarteil S."/>
            <person name="Calhoun S."/>
            <person name="Haridas S."/>
            <person name="Kuo A."/>
            <person name="Mondo S."/>
            <person name="Pangilinan J."/>
            <person name="Riley R."/>
            <person name="Labutti K."/>
            <person name="Andreopoulos B."/>
            <person name="Lipzen A."/>
            <person name="Chen C."/>
            <person name="Yanf M."/>
            <person name="Daum C."/>
            <person name="Ng V."/>
            <person name="Clum A."/>
            <person name="Steindorff A."/>
            <person name="Ohm R."/>
            <person name="Martin F."/>
            <person name="Silar P."/>
            <person name="Natvig D."/>
            <person name="Lalanne C."/>
            <person name="Gautier V."/>
            <person name="Ament-Velasquez S.L."/>
            <person name="Kruys A."/>
            <person name="Hutchinson M.I."/>
            <person name="Powell A.J."/>
            <person name="Barry K."/>
            <person name="Miller A.N."/>
            <person name="Grigoriev I.V."/>
            <person name="Debuchy R."/>
            <person name="Gladieux P."/>
            <person name="Thoren M.H."/>
            <person name="Johannesson H."/>
        </authorList>
    </citation>
    <scope>NUCLEOTIDE SEQUENCE</scope>
    <source>
        <strain evidence="7">PSN4</strain>
    </source>
</reference>
<name>A0AAJ0F9I6_9PEZI</name>
<comment type="caution">
    <text evidence="7">The sequence shown here is derived from an EMBL/GenBank/DDBJ whole genome shotgun (WGS) entry which is preliminary data.</text>
</comment>
<dbReference type="InterPro" id="IPR045863">
    <property type="entry name" value="CorA_TM1_TM2"/>
</dbReference>
<feature type="region of interest" description="Disordered" evidence="5">
    <location>
        <begin position="1148"/>
        <end position="1179"/>
    </location>
</feature>
<dbReference type="Gene3D" id="1.20.58.340">
    <property type="entry name" value="Magnesium transport protein CorA, transmembrane region"/>
    <property type="match status" value="1"/>
</dbReference>
<evidence type="ECO:0000313" key="8">
    <source>
        <dbReference type="Proteomes" id="UP001239445"/>
    </source>
</evidence>
<feature type="compositionally biased region" description="Basic and acidic residues" evidence="5">
    <location>
        <begin position="1336"/>
        <end position="1345"/>
    </location>
</feature>
<dbReference type="EMBL" id="MU839828">
    <property type="protein sequence ID" value="KAK1759132.1"/>
    <property type="molecule type" value="Genomic_DNA"/>
</dbReference>
<feature type="region of interest" description="Disordered" evidence="5">
    <location>
        <begin position="1336"/>
        <end position="1369"/>
    </location>
</feature>
<keyword evidence="4 6" id="KW-0472">Membrane</keyword>
<feature type="region of interest" description="Disordered" evidence="5">
    <location>
        <begin position="1567"/>
        <end position="1586"/>
    </location>
</feature>
<evidence type="ECO:0000256" key="6">
    <source>
        <dbReference type="SAM" id="Phobius"/>
    </source>
</evidence>
<feature type="compositionally biased region" description="Basic and acidic residues" evidence="5">
    <location>
        <begin position="1576"/>
        <end position="1586"/>
    </location>
</feature>
<dbReference type="Pfam" id="PF01544">
    <property type="entry name" value="CorA"/>
    <property type="match status" value="1"/>
</dbReference>
<feature type="region of interest" description="Disordered" evidence="5">
    <location>
        <begin position="216"/>
        <end position="245"/>
    </location>
</feature>
<feature type="compositionally biased region" description="Basic and acidic residues" evidence="5">
    <location>
        <begin position="176"/>
        <end position="185"/>
    </location>
</feature>
<protein>
    <recommendedName>
        <fullName evidence="9">Ankyrin repeat protein</fullName>
    </recommendedName>
</protein>
<feature type="region of interest" description="Disordered" evidence="5">
    <location>
        <begin position="1512"/>
        <end position="1560"/>
    </location>
</feature>
<dbReference type="SUPFAM" id="SSF48403">
    <property type="entry name" value="Ankyrin repeat"/>
    <property type="match status" value="1"/>
</dbReference>
<evidence type="ECO:0000256" key="1">
    <source>
        <dbReference type="ARBA" id="ARBA00004141"/>
    </source>
</evidence>
<accession>A0AAJ0F9I6</accession>
<organism evidence="7 8">
    <name type="scientific">Echria macrotheca</name>
    <dbReference type="NCBI Taxonomy" id="438768"/>
    <lineage>
        <taxon>Eukaryota</taxon>
        <taxon>Fungi</taxon>
        <taxon>Dikarya</taxon>
        <taxon>Ascomycota</taxon>
        <taxon>Pezizomycotina</taxon>
        <taxon>Sordariomycetes</taxon>
        <taxon>Sordariomycetidae</taxon>
        <taxon>Sordariales</taxon>
        <taxon>Schizotheciaceae</taxon>
        <taxon>Echria</taxon>
    </lineage>
</organism>
<evidence type="ECO:0000256" key="5">
    <source>
        <dbReference type="SAM" id="MobiDB-lite"/>
    </source>
</evidence>
<dbReference type="PANTHER" id="PTHR47685">
    <property type="entry name" value="MAGNESIUM TRANSPORT PROTEIN CORA"/>
    <property type="match status" value="1"/>
</dbReference>
<feature type="compositionally biased region" description="Polar residues" evidence="5">
    <location>
        <begin position="68"/>
        <end position="80"/>
    </location>
</feature>
<feature type="compositionally biased region" description="Basic residues" evidence="5">
    <location>
        <begin position="47"/>
        <end position="56"/>
    </location>
</feature>
<dbReference type="InterPro" id="IPR036770">
    <property type="entry name" value="Ankyrin_rpt-contain_sf"/>
</dbReference>
<dbReference type="InterPro" id="IPR002523">
    <property type="entry name" value="MgTranspt_CorA/ZnTranspt_ZntB"/>
</dbReference>
<feature type="region of interest" description="Disordered" evidence="5">
    <location>
        <begin position="161"/>
        <end position="195"/>
    </location>
</feature>
<comment type="subcellular location">
    <subcellularLocation>
        <location evidence="1">Membrane</location>
        <topology evidence="1">Multi-pass membrane protein</topology>
    </subcellularLocation>
</comment>
<keyword evidence="8" id="KW-1185">Reference proteome</keyword>
<gene>
    <name evidence="7" type="ORF">QBC47DRAFT_397946</name>
</gene>
<evidence type="ECO:0000313" key="7">
    <source>
        <dbReference type="EMBL" id="KAK1759132.1"/>
    </source>
</evidence>
<dbReference type="Proteomes" id="UP001239445">
    <property type="component" value="Unassembled WGS sequence"/>
</dbReference>
<dbReference type="InterPro" id="IPR050829">
    <property type="entry name" value="CorA_MIT"/>
</dbReference>
<feature type="compositionally biased region" description="Acidic residues" evidence="5">
    <location>
        <begin position="1346"/>
        <end position="1358"/>
    </location>
</feature>
<feature type="compositionally biased region" description="Polar residues" evidence="5">
    <location>
        <begin position="1548"/>
        <end position="1558"/>
    </location>
</feature>
<evidence type="ECO:0008006" key="9">
    <source>
        <dbReference type="Google" id="ProtNLM"/>
    </source>
</evidence>
<evidence type="ECO:0000256" key="4">
    <source>
        <dbReference type="ARBA" id="ARBA00023136"/>
    </source>
</evidence>
<feature type="compositionally biased region" description="Basic and acidic residues" evidence="5">
    <location>
        <begin position="1166"/>
        <end position="1175"/>
    </location>
</feature>
<evidence type="ECO:0000256" key="2">
    <source>
        <dbReference type="ARBA" id="ARBA00022692"/>
    </source>
</evidence>
<feature type="transmembrane region" description="Helical" evidence="6">
    <location>
        <begin position="1291"/>
        <end position="1313"/>
    </location>
</feature>
<keyword evidence="3 6" id="KW-1133">Transmembrane helix</keyword>
<proteinExistence type="predicted"/>
<sequence length="1586" mass="178425">MAEPNVAETPGVGTTPISTHDFAWPGAAPHQSTGSSLEAPTEEQAGRARRFFRRSLRRTEGRGGEPSTPLTGQPPSQPASDNGDGRASEEAPSSFRGSARGEESDVGGYKLEVILLPGDKREHCLDIVAIHDYDETAESWVYKDRDELLRRKIENLKAKKNRLQGELSARRSSISSHEDGDRDPNPGKSGSAHDFANLAPDTVTVTPFPLGQQARQDIRRDAEGISSSRHSEAGSSRTSSPGGRASGVNWLKDAAMLPHVLPGARVLLFSYPRLKLDPKDGTQAGYLDGAAAELLRLLVDARLSDGVDYSRVPVVIIAAGFGGVIAQKAIVSALTPSSTPDTITQAPGTIVLDHLADVVFLDTPFLDDESQEPKGFFPANVNVRASAVVEVMGIMKGLWNGTSVAGIWGEFWACMCKQRGREARVLWFFSSTGRTQPVAKKLCLISETGEAKSVALHPLHTHRLRRLTNFHGPDDPNYQTIMTRLCENLMLRAVSDENLKGLQRDMMRAHPIAGIKDELGRSLLHRAVTAPNPAAVNMLLGNHADSQERDVDGQTPLHCAIRMFCDGTVTPVQDKIAERIARGRLRKIIEQLLDFTSKSELYNSRDRWNVTPHDLLYGDKKRGDTYRPAAEMSRSDYNTLRELLRNHQPVVSRRLEETKQQPWKDWGPPSETSPALSACERAKAIVAEFYMGTEDDNGGILADYDVPSVFELVYQKDRGPEKVLSRLAERHLSRRGEVRCRWIHVPANNEQWLEDLFLRLRIVDRSMVGQRHSGHTVFNKYMVAQAKRYKQKPIEFVPSIEVQTPIATAPLDPIPEDGETGGNQKGFEDSEFLEVLRAEGGGWPSIHRPIDLRGSSEAIVLFMPILSYEKHRERKVMWRAIRRASKAPDTRQSAQWEAKTHNAEVDTSLIEAYLNSKKPLHCRRTLDQYSYYMLETTESRDLDQVVYKWAQAENIFKAVVSDLTKDDNSQKDEARHRPIIMVDQLWLWILPDGTVLTSLPNTASAGETYNLKTQLEVALFDNRPSNSPVQSVEDLLWTILRICVDFASREGPCGVKFQDCFQYSISDIAEDEANMYTSYKQTVKFLEALGPAALSNEKKIDTFSQVTNETNRLVEIMDIQDELKIIDSVLAMQKNVLQTLAQQITGQKRVGVPEGAEKPSATNKPESNREKEHKPVPATAVRDPTCVYEAIGIVEDQIRSVAEMVNSAKRVQEDLKQLLDFKQQQSNAWETRFSRKLAEQGQKQNNIMLVFTLVTIVFLPMSFISSFFALGVEEFPKDSTSGNTSWPISEVSAYLFGISIAVSLPMIIAAFYVNPISRMVKGKRKRDLRYLKEALAADRPEGHDSDPEDSDTSDDSLSGDEKPGTMRNRMRIRRHKHRKKLERQPTFSEDDDEDYAPLFGRHRGRLNMVHTKIPLVRRLWEYKTYRLPELQDLDAAGLEDLEWDYPLSRWRKMIAKPVDEVFVYLGLGGLSRRYVDYVKNYRLERESDELIRELFIERMEIEDIEREKRRAEIESRKQGLNRDGMSSEKKGRTPTGGLSIRSKKGGENSPNVQVDSGQGLTRRLFRRALARGGSRPARDEESLAQQ</sequence>
<feature type="transmembrane region" description="Helical" evidence="6">
    <location>
        <begin position="1247"/>
        <end position="1271"/>
    </location>
</feature>
<feature type="region of interest" description="Disordered" evidence="5">
    <location>
        <begin position="1"/>
        <end position="106"/>
    </location>
</feature>
<dbReference type="SUPFAM" id="SSF144083">
    <property type="entry name" value="Magnesium transport protein CorA, transmembrane region"/>
    <property type="match status" value="1"/>
</dbReference>